<gene>
    <name evidence="2" type="ORF">S03H2_47853</name>
</gene>
<keyword evidence="1" id="KW-0472">Membrane</keyword>
<name>X1HZ18_9ZZZZ</name>
<evidence type="ECO:0000256" key="1">
    <source>
        <dbReference type="SAM" id="Phobius"/>
    </source>
</evidence>
<evidence type="ECO:0000313" key="2">
    <source>
        <dbReference type="EMBL" id="GAH74702.1"/>
    </source>
</evidence>
<feature type="non-terminal residue" evidence="2">
    <location>
        <position position="1"/>
    </location>
</feature>
<comment type="caution">
    <text evidence="2">The sequence shown here is derived from an EMBL/GenBank/DDBJ whole genome shotgun (WGS) entry which is preliminary data.</text>
</comment>
<sequence>EKIYRKGGPIKVSTTSPRRIVGYSLISAGAVSTALSGYYLSESIKYYKNYEHATNDYDLARYRDKTQQSDMMWQLWGGIGLAALGTGIYFLATDYQRIARSQPNTESRFVLAPEIRPNGAGISCLFRF</sequence>
<dbReference type="AlphaFoldDB" id="X1HZ18"/>
<proteinExistence type="predicted"/>
<organism evidence="2">
    <name type="scientific">marine sediment metagenome</name>
    <dbReference type="NCBI Taxonomy" id="412755"/>
    <lineage>
        <taxon>unclassified sequences</taxon>
        <taxon>metagenomes</taxon>
        <taxon>ecological metagenomes</taxon>
    </lineage>
</organism>
<protein>
    <submittedName>
        <fullName evidence="2">Uncharacterized protein</fullName>
    </submittedName>
</protein>
<reference evidence="2" key="1">
    <citation type="journal article" date="2014" name="Front. Microbiol.">
        <title>High frequency of phylogenetically diverse reductive dehalogenase-homologous genes in deep subseafloor sedimentary metagenomes.</title>
        <authorList>
            <person name="Kawai M."/>
            <person name="Futagami T."/>
            <person name="Toyoda A."/>
            <person name="Takaki Y."/>
            <person name="Nishi S."/>
            <person name="Hori S."/>
            <person name="Arai W."/>
            <person name="Tsubouchi T."/>
            <person name="Morono Y."/>
            <person name="Uchiyama I."/>
            <person name="Ito T."/>
            <person name="Fujiyama A."/>
            <person name="Inagaki F."/>
            <person name="Takami H."/>
        </authorList>
    </citation>
    <scope>NUCLEOTIDE SEQUENCE</scope>
    <source>
        <strain evidence="2">Expedition CK06-06</strain>
    </source>
</reference>
<keyword evidence="1" id="KW-1133">Transmembrane helix</keyword>
<dbReference type="EMBL" id="BARU01030127">
    <property type="protein sequence ID" value="GAH74702.1"/>
    <property type="molecule type" value="Genomic_DNA"/>
</dbReference>
<feature type="transmembrane region" description="Helical" evidence="1">
    <location>
        <begin position="73"/>
        <end position="92"/>
    </location>
</feature>
<keyword evidence="1" id="KW-0812">Transmembrane</keyword>
<feature type="transmembrane region" description="Helical" evidence="1">
    <location>
        <begin position="20"/>
        <end position="40"/>
    </location>
</feature>
<accession>X1HZ18</accession>